<dbReference type="PANTHER" id="PTHR30480:SF13">
    <property type="entry name" value="BETA-HEXOSAMINIDASE"/>
    <property type="match status" value="1"/>
</dbReference>
<reference evidence="7 8" key="1">
    <citation type="submission" date="2020-08" db="EMBL/GenBank/DDBJ databases">
        <title>Genomic Encyclopedia of Type Strains, Phase III (KMG-III): the genomes of soil and plant-associated and newly described type strains.</title>
        <authorList>
            <person name="Whitman W."/>
        </authorList>
    </citation>
    <scope>NUCLEOTIDE SEQUENCE [LARGE SCALE GENOMIC DNA]</scope>
    <source>
        <strain evidence="7 8">CECT 8803</strain>
    </source>
</reference>
<protein>
    <recommendedName>
        <fullName evidence="3">beta-N-acetylhexosaminidase</fullName>
        <ecNumber evidence="3">3.2.1.52</ecNumber>
    </recommendedName>
</protein>
<dbReference type="AlphaFoldDB" id="A0A839SRN8"/>
<dbReference type="PROSITE" id="PS00775">
    <property type="entry name" value="GLYCOSYL_HYDROL_F3"/>
    <property type="match status" value="1"/>
</dbReference>
<proteinExistence type="inferred from homology"/>
<dbReference type="EC" id="3.2.1.52" evidence="3"/>
<keyword evidence="5 7" id="KW-0326">Glycosidase</keyword>
<dbReference type="PANTHER" id="PTHR30480">
    <property type="entry name" value="BETA-HEXOSAMINIDASE-RELATED"/>
    <property type="match status" value="1"/>
</dbReference>
<sequence>MLSAVFGCSGTSVTADERAFFREVRPTGFILFARNVENPDQLKKLIDALRSSIDDPHAPVLIDQEGGRVQRLRPPYWRDAPPAARFADLYRANAEVGCQAARTNARLQAAELLALGITVSCAPVLDLRIEGAHDIIGDRAYGTTPASVGDLGSAVCDGLLDGGVLPVIKHIPGHGRASEDSHMALPRVAADLATLREQDFKPFAALNQAPWAMTAHIVYEALDSDNPATQSSTVVSLIRHELGFDGLLISDDLSMKALQGDYQLRAERSLAAGCDVVLHCNGDITEMQDVAAGCDELKSAAFTRLARGEALRQQRQTTFDVEAELARLEGLLVSA</sequence>
<dbReference type="Pfam" id="PF00933">
    <property type="entry name" value="Glyco_hydro_3"/>
    <property type="match status" value="1"/>
</dbReference>
<keyword evidence="4 7" id="KW-0378">Hydrolase</keyword>
<accession>A0A839SRN8</accession>
<comment type="similarity">
    <text evidence="2">Belongs to the glycosyl hydrolase 3 family.</text>
</comment>
<gene>
    <name evidence="7" type="ORF">FHR98_001834</name>
</gene>
<dbReference type="GO" id="GO:0005975">
    <property type="term" value="P:carbohydrate metabolic process"/>
    <property type="evidence" value="ECO:0007669"/>
    <property type="project" value="InterPro"/>
</dbReference>
<dbReference type="GO" id="GO:0009254">
    <property type="term" value="P:peptidoglycan turnover"/>
    <property type="evidence" value="ECO:0007669"/>
    <property type="project" value="TreeGrafter"/>
</dbReference>
<comment type="caution">
    <text evidence="7">The sequence shown here is derived from an EMBL/GenBank/DDBJ whole genome shotgun (WGS) entry which is preliminary data.</text>
</comment>
<dbReference type="InterPro" id="IPR001764">
    <property type="entry name" value="Glyco_hydro_3_N"/>
</dbReference>
<dbReference type="GO" id="GO:0004563">
    <property type="term" value="F:beta-N-acetylhexosaminidase activity"/>
    <property type="evidence" value="ECO:0007669"/>
    <property type="project" value="UniProtKB-EC"/>
</dbReference>
<evidence type="ECO:0000256" key="1">
    <source>
        <dbReference type="ARBA" id="ARBA00001231"/>
    </source>
</evidence>
<dbReference type="EMBL" id="JACHXA010000004">
    <property type="protein sequence ID" value="MBB3065547.1"/>
    <property type="molecule type" value="Genomic_DNA"/>
</dbReference>
<evidence type="ECO:0000313" key="7">
    <source>
        <dbReference type="EMBL" id="MBB3065547.1"/>
    </source>
</evidence>
<dbReference type="InterPro" id="IPR019800">
    <property type="entry name" value="Glyco_hydro_3_AS"/>
</dbReference>
<dbReference type="InterPro" id="IPR036962">
    <property type="entry name" value="Glyco_hydro_3_N_sf"/>
</dbReference>
<keyword evidence="8" id="KW-1185">Reference proteome</keyword>
<evidence type="ECO:0000256" key="3">
    <source>
        <dbReference type="ARBA" id="ARBA00012663"/>
    </source>
</evidence>
<dbReference type="InterPro" id="IPR017853">
    <property type="entry name" value="GH"/>
</dbReference>
<name>A0A839SRN8_9PROT</name>
<comment type="catalytic activity">
    <reaction evidence="1">
        <text>Hydrolysis of terminal non-reducing N-acetyl-D-hexosamine residues in N-acetyl-beta-D-hexosaminides.</text>
        <dbReference type="EC" id="3.2.1.52"/>
    </reaction>
</comment>
<evidence type="ECO:0000256" key="2">
    <source>
        <dbReference type="ARBA" id="ARBA00005336"/>
    </source>
</evidence>
<feature type="domain" description="Glycoside hydrolase family 3 N-terminal" evidence="6">
    <location>
        <begin position="23"/>
        <end position="298"/>
    </location>
</feature>
<dbReference type="NCBIfam" id="NF003740">
    <property type="entry name" value="PRK05337.1"/>
    <property type="match status" value="1"/>
</dbReference>
<dbReference type="Gene3D" id="3.20.20.300">
    <property type="entry name" value="Glycoside hydrolase, family 3, N-terminal domain"/>
    <property type="match status" value="1"/>
</dbReference>
<evidence type="ECO:0000313" key="8">
    <source>
        <dbReference type="Proteomes" id="UP000581135"/>
    </source>
</evidence>
<evidence type="ECO:0000256" key="4">
    <source>
        <dbReference type="ARBA" id="ARBA00022801"/>
    </source>
</evidence>
<evidence type="ECO:0000259" key="6">
    <source>
        <dbReference type="Pfam" id="PF00933"/>
    </source>
</evidence>
<organism evidence="7 8">
    <name type="scientific">Limibacillus halophilus</name>
    <dbReference type="NCBI Taxonomy" id="1579333"/>
    <lineage>
        <taxon>Bacteria</taxon>
        <taxon>Pseudomonadati</taxon>
        <taxon>Pseudomonadota</taxon>
        <taxon>Alphaproteobacteria</taxon>
        <taxon>Rhodospirillales</taxon>
        <taxon>Rhodovibrionaceae</taxon>
        <taxon>Limibacillus</taxon>
    </lineage>
</organism>
<evidence type="ECO:0000256" key="5">
    <source>
        <dbReference type="ARBA" id="ARBA00023295"/>
    </source>
</evidence>
<dbReference type="RefSeq" id="WP_183416363.1">
    <property type="nucleotide sequence ID" value="NZ_JACHXA010000004.1"/>
</dbReference>
<dbReference type="InterPro" id="IPR050226">
    <property type="entry name" value="NagZ_Beta-hexosaminidase"/>
</dbReference>
<dbReference type="Proteomes" id="UP000581135">
    <property type="component" value="Unassembled WGS sequence"/>
</dbReference>
<dbReference type="SUPFAM" id="SSF51445">
    <property type="entry name" value="(Trans)glycosidases"/>
    <property type="match status" value="1"/>
</dbReference>